<dbReference type="InterPro" id="IPR017456">
    <property type="entry name" value="CTP_synthase_N"/>
</dbReference>
<keyword evidence="27" id="KW-1185">Reference proteome</keyword>
<evidence type="ECO:0000256" key="20">
    <source>
        <dbReference type="ARBA" id="ARBA00041131"/>
    </source>
</evidence>
<dbReference type="SUPFAM" id="SSF52540">
    <property type="entry name" value="P-loop containing nucleoside triphosphate hydrolases"/>
    <property type="match status" value="1"/>
</dbReference>
<evidence type="ECO:0000256" key="2">
    <source>
        <dbReference type="ARBA" id="ARBA00004123"/>
    </source>
</evidence>
<dbReference type="InterPro" id="IPR016059">
    <property type="entry name" value="DNA_ligase_ATP-dep_CS"/>
</dbReference>
<comment type="catalytic activity">
    <reaction evidence="19">
        <text>ATP + (deoxyribonucleotide)n-3'-hydroxyl + 5'-phospho-(deoxyribonucleotide)m = (deoxyribonucleotide)n+m + AMP + diphosphate.</text>
        <dbReference type="EC" id="6.5.1.1"/>
    </reaction>
</comment>
<evidence type="ECO:0000256" key="8">
    <source>
        <dbReference type="ARBA" id="ARBA00022705"/>
    </source>
</evidence>
<dbReference type="Gene3D" id="3.40.50.880">
    <property type="match status" value="1"/>
</dbReference>
<keyword evidence="8" id="KW-0235">DNA replication</keyword>
<protein>
    <recommendedName>
        <fullName evidence="20">DNA ligase 1</fullName>
        <ecNumber evidence="4">1.2.4.1</ecNumber>
        <ecNumber evidence="5">6.5.1.1</ecNumber>
    </recommendedName>
    <alternativeName>
        <fullName evidence="21">DNA ligase I</fullName>
    </alternativeName>
    <alternativeName>
        <fullName evidence="22">Pyruvate dehydrogenase E1 component subunit alpha, mitochondrial</fullName>
    </alternativeName>
</protein>
<evidence type="ECO:0000256" key="4">
    <source>
        <dbReference type="ARBA" id="ARBA00012281"/>
    </source>
</evidence>
<dbReference type="InterPro" id="IPR012310">
    <property type="entry name" value="DNA_ligase_ATP-dep_cent"/>
</dbReference>
<evidence type="ECO:0000256" key="6">
    <source>
        <dbReference type="ARBA" id="ARBA00022598"/>
    </source>
</evidence>
<dbReference type="Pfam" id="PF01068">
    <property type="entry name" value="DNA_ligase_A_M"/>
    <property type="match status" value="1"/>
</dbReference>
<dbReference type="InterPro" id="IPR012308">
    <property type="entry name" value="DNA_ligase_ATP-dep_N"/>
</dbReference>
<evidence type="ECO:0000256" key="18">
    <source>
        <dbReference type="ARBA" id="ARBA00023306"/>
    </source>
</evidence>
<evidence type="ECO:0000256" key="7">
    <source>
        <dbReference type="ARBA" id="ARBA00022618"/>
    </source>
</evidence>
<feature type="compositionally biased region" description="Basic and acidic residues" evidence="24">
    <location>
        <begin position="512"/>
        <end position="533"/>
    </location>
</feature>
<feature type="region of interest" description="Disordered" evidence="24">
    <location>
        <begin position="1"/>
        <end position="80"/>
    </location>
</feature>
<dbReference type="Pfam" id="PF00117">
    <property type="entry name" value="GATase"/>
    <property type="match status" value="1"/>
</dbReference>
<dbReference type="EC" id="6.5.1.1" evidence="5"/>
<evidence type="ECO:0000256" key="15">
    <source>
        <dbReference type="ARBA" id="ARBA00023172"/>
    </source>
</evidence>
<dbReference type="InterPro" id="IPR036599">
    <property type="entry name" value="DNA_ligase_N_sf"/>
</dbReference>
<gene>
    <name evidence="26" type="ORF">HRG_08759</name>
</gene>
<keyword evidence="14" id="KW-0786">Thiamine pyrophosphate</keyword>
<feature type="compositionally biased region" description="Basic and acidic residues" evidence="24">
    <location>
        <begin position="607"/>
        <end position="620"/>
    </location>
</feature>
<dbReference type="GO" id="GO:0071897">
    <property type="term" value="P:DNA biosynthetic process"/>
    <property type="evidence" value="ECO:0007669"/>
    <property type="project" value="InterPro"/>
</dbReference>
<evidence type="ECO:0000259" key="25">
    <source>
        <dbReference type="PROSITE" id="PS50160"/>
    </source>
</evidence>
<dbReference type="NCBIfam" id="TIGR00574">
    <property type="entry name" value="dnl1"/>
    <property type="match status" value="1"/>
</dbReference>
<dbReference type="OrthoDB" id="206088at2759"/>
<dbReference type="PROSITE" id="PS00333">
    <property type="entry name" value="DNA_LIGASE_A2"/>
    <property type="match status" value="1"/>
</dbReference>
<dbReference type="InterPro" id="IPR012340">
    <property type="entry name" value="NA-bd_OB-fold"/>
</dbReference>
<dbReference type="GO" id="GO:0003677">
    <property type="term" value="F:DNA binding"/>
    <property type="evidence" value="ECO:0007669"/>
    <property type="project" value="InterPro"/>
</dbReference>
<evidence type="ECO:0000256" key="11">
    <source>
        <dbReference type="ARBA" id="ARBA00022840"/>
    </source>
</evidence>
<dbReference type="GO" id="GO:0003883">
    <property type="term" value="F:CTP synthase activity"/>
    <property type="evidence" value="ECO:0007669"/>
    <property type="project" value="InterPro"/>
</dbReference>
<dbReference type="GO" id="GO:0005739">
    <property type="term" value="C:mitochondrion"/>
    <property type="evidence" value="ECO:0007669"/>
    <property type="project" value="TreeGrafter"/>
</dbReference>
<proteinExistence type="inferred from homology"/>
<dbReference type="GO" id="GO:0051301">
    <property type="term" value="P:cell division"/>
    <property type="evidence" value="ECO:0007669"/>
    <property type="project" value="UniProtKB-KW"/>
</dbReference>
<evidence type="ECO:0000256" key="21">
    <source>
        <dbReference type="ARBA" id="ARBA00041666"/>
    </source>
</evidence>
<keyword evidence="15" id="KW-0233">DNA recombination</keyword>
<evidence type="ECO:0000256" key="16">
    <source>
        <dbReference type="ARBA" id="ARBA00023204"/>
    </source>
</evidence>
<evidence type="ECO:0000256" key="9">
    <source>
        <dbReference type="ARBA" id="ARBA00022741"/>
    </source>
</evidence>
<keyword evidence="9" id="KW-0547">Nucleotide-binding</keyword>
<dbReference type="InterPro" id="IPR027417">
    <property type="entry name" value="P-loop_NTPase"/>
</dbReference>
<dbReference type="InterPro" id="IPR017926">
    <property type="entry name" value="GATASE"/>
</dbReference>
<dbReference type="EMBL" id="JAIZPD010000010">
    <property type="protein sequence ID" value="KAH0960604.1"/>
    <property type="molecule type" value="Genomic_DNA"/>
</dbReference>
<dbReference type="GO" id="GO:0004739">
    <property type="term" value="F:pyruvate dehydrogenase (acetyl-transferring) activity"/>
    <property type="evidence" value="ECO:0007669"/>
    <property type="project" value="UniProtKB-EC"/>
</dbReference>
<organism evidence="26 27">
    <name type="scientific">Hirsutella rhossiliensis</name>
    <dbReference type="NCBI Taxonomy" id="111463"/>
    <lineage>
        <taxon>Eukaryota</taxon>
        <taxon>Fungi</taxon>
        <taxon>Dikarya</taxon>
        <taxon>Ascomycota</taxon>
        <taxon>Pezizomycotina</taxon>
        <taxon>Sordariomycetes</taxon>
        <taxon>Hypocreomycetidae</taxon>
        <taxon>Hypocreales</taxon>
        <taxon>Ophiocordycipitaceae</taxon>
        <taxon>Hirsutella</taxon>
    </lineage>
</organism>
<keyword evidence="10" id="KW-0227">DNA damage</keyword>
<evidence type="ECO:0000256" key="14">
    <source>
        <dbReference type="ARBA" id="ARBA00023052"/>
    </source>
</evidence>
<comment type="caution">
    <text evidence="26">The sequence shown here is derived from an EMBL/GenBank/DDBJ whole genome shotgun (WGS) entry which is preliminary data.</text>
</comment>
<keyword evidence="13" id="KW-0560">Oxidoreductase</keyword>
<feature type="compositionally biased region" description="Basic and acidic residues" evidence="24">
    <location>
        <begin position="1"/>
        <end position="12"/>
    </location>
</feature>
<dbReference type="InterPro" id="IPR029061">
    <property type="entry name" value="THDP-binding"/>
</dbReference>
<dbReference type="SUPFAM" id="SSF50249">
    <property type="entry name" value="Nucleic acid-binding proteins"/>
    <property type="match status" value="1"/>
</dbReference>
<dbReference type="FunFam" id="2.40.50.140:FF:000062">
    <property type="entry name" value="DNA ligase"/>
    <property type="match status" value="1"/>
</dbReference>
<dbReference type="GO" id="GO:0006241">
    <property type="term" value="P:CTP biosynthetic process"/>
    <property type="evidence" value="ECO:0007669"/>
    <property type="project" value="InterPro"/>
</dbReference>
<evidence type="ECO:0000256" key="12">
    <source>
        <dbReference type="ARBA" id="ARBA00022962"/>
    </source>
</evidence>
<dbReference type="GO" id="GO:0006281">
    <property type="term" value="P:DNA repair"/>
    <property type="evidence" value="ECO:0007669"/>
    <property type="project" value="UniProtKB-KW"/>
</dbReference>
<feature type="compositionally biased region" description="Low complexity" evidence="24">
    <location>
        <begin position="1194"/>
        <end position="1204"/>
    </location>
</feature>
<dbReference type="RefSeq" id="XP_044718117.1">
    <property type="nucleotide sequence ID" value="XM_044867230.1"/>
</dbReference>
<evidence type="ECO:0000256" key="24">
    <source>
        <dbReference type="SAM" id="MobiDB-lite"/>
    </source>
</evidence>
<dbReference type="PANTHER" id="PTHR45674">
    <property type="entry name" value="DNA LIGASE 1/3 FAMILY MEMBER"/>
    <property type="match status" value="1"/>
</dbReference>
<evidence type="ECO:0000256" key="3">
    <source>
        <dbReference type="ARBA" id="ARBA00007572"/>
    </source>
</evidence>
<feature type="compositionally biased region" description="Acidic residues" evidence="24">
    <location>
        <begin position="596"/>
        <end position="606"/>
    </location>
</feature>
<comment type="similarity">
    <text evidence="3 23">Belongs to the ATP-dependent DNA ligase family.</text>
</comment>
<evidence type="ECO:0000256" key="22">
    <source>
        <dbReference type="ARBA" id="ARBA00072290"/>
    </source>
</evidence>
<dbReference type="CDD" id="cd07969">
    <property type="entry name" value="OBF_DNA_ligase_I"/>
    <property type="match status" value="1"/>
</dbReference>
<dbReference type="FunFam" id="3.40.50.970:FF:000013">
    <property type="entry name" value="Pyruvate dehydrogenase E1 component subunit alpha"/>
    <property type="match status" value="1"/>
</dbReference>
<evidence type="ECO:0000256" key="1">
    <source>
        <dbReference type="ARBA" id="ARBA00001964"/>
    </source>
</evidence>
<comment type="cofactor">
    <cofactor evidence="1">
        <name>thiamine diphosphate</name>
        <dbReference type="ChEBI" id="CHEBI:58937"/>
    </cofactor>
</comment>
<dbReference type="EC" id="1.2.4.1" evidence="4"/>
<dbReference type="Pfam" id="PF04679">
    <property type="entry name" value="DNA_ligase_A_C"/>
    <property type="match status" value="1"/>
</dbReference>
<dbReference type="PROSITE" id="PS51273">
    <property type="entry name" value="GATASE_TYPE_1"/>
    <property type="match status" value="1"/>
</dbReference>
<dbReference type="Gene3D" id="3.30.1490.70">
    <property type="match status" value="1"/>
</dbReference>
<dbReference type="InterPro" id="IPR033828">
    <property type="entry name" value="GATase1_CTP_Synthase"/>
</dbReference>
<dbReference type="InterPro" id="IPR029062">
    <property type="entry name" value="Class_I_gatase-like"/>
</dbReference>
<dbReference type="GO" id="GO:1903461">
    <property type="term" value="P:Okazaki fragment processing involved in mitotic DNA replication"/>
    <property type="evidence" value="ECO:0007669"/>
    <property type="project" value="TreeGrafter"/>
</dbReference>
<dbReference type="InterPro" id="IPR012309">
    <property type="entry name" value="DNA_ligase_ATP-dep_C"/>
</dbReference>
<dbReference type="PANTHER" id="PTHR45674:SF4">
    <property type="entry name" value="DNA LIGASE 1"/>
    <property type="match status" value="1"/>
</dbReference>
<dbReference type="FunFam" id="3.30.470.30:FF:000002">
    <property type="entry name" value="DNA ligase"/>
    <property type="match status" value="1"/>
</dbReference>
<dbReference type="Gene3D" id="2.40.50.140">
    <property type="entry name" value="Nucleic acid-binding proteins"/>
    <property type="match status" value="1"/>
</dbReference>
<keyword evidence="18" id="KW-0131">Cell cycle</keyword>
<evidence type="ECO:0000256" key="23">
    <source>
        <dbReference type="RuleBase" id="RU004196"/>
    </source>
</evidence>
<dbReference type="SUPFAM" id="SSF52518">
    <property type="entry name" value="Thiamin diphosphate-binding fold (THDP-binding)"/>
    <property type="match status" value="1"/>
</dbReference>
<dbReference type="Gene3D" id="3.40.50.300">
    <property type="entry name" value="P-loop containing nucleotide triphosphate hydrolases"/>
    <property type="match status" value="1"/>
</dbReference>
<dbReference type="Gene3D" id="1.10.3260.10">
    <property type="entry name" value="DNA ligase, ATP-dependent, N-terminal domain"/>
    <property type="match status" value="1"/>
</dbReference>
<dbReference type="GO" id="GO:0032991">
    <property type="term" value="C:protein-containing complex"/>
    <property type="evidence" value="ECO:0007669"/>
    <property type="project" value="UniProtKB-ARBA"/>
</dbReference>
<dbReference type="InterPro" id="IPR001017">
    <property type="entry name" value="DH_E1"/>
</dbReference>
<accession>A0A9P8SG00</accession>
<evidence type="ECO:0000256" key="5">
    <source>
        <dbReference type="ARBA" id="ARBA00012727"/>
    </source>
</evidence>
<evidence type="ECO:0000313" key="26">
    <source>
        <dbReference type="EMBL" id="KAH0960604.1"/>
    </source>
</evidence>
<evidence type="ECO:0000256" key="10">
    <source>
        <dbReference type="ARBA" id="ARBA00022763"/>
    </source>
</evidence>
<dbReference type="Pfam" id="PF00676">
    <property type="entry name" value="E1_dh"/>
    <property type="match status" value="1"/>
</dbReference>
<dbReference type="SUPFAM" id="SSF117018">
    <property type="entry name" value="ATP-dependent DNA ligase DNA-binding domain"/>
    <property type="match status" value="1"/>
</dbReference>
<dbReference type="GO" id="GO:0006310">
    <property type="term" value="P:DNA recombination"/>
    <property type="evidence" value="ECO:0007669"/>
    <property type="project" value="UniProtKB-KW"/>
</dbReference>
<evidence type="ECO:0000313" key="27">
    <source>
        <dbReference type="Proteomes" id="UP000824596"/>
    </source>
</evidence>
<dbReference type="SUPFAM" id="SSF52317">
    <property type="entry name" value="Class I glutamine amidotransferase-like"/>
    <property type="match status" value="1"/>
</dbReference>
<feature type="region of interest" description="Disordered" evidence="24">
    <location>
        <begin position="1155"/>
        <end position="1224"/>
    </location>
</feature>
<feature type="region of interest" description="Disordered" evidence="24">
    <location>
        <begin position="489"/>
        <end position="634"/>
    </location>
</feature>
<dbReference type="Pfam" id="PF06418">
    <property type="entry name" value="CTP_synth_N"/>
    <property type="match status" value="1"/>
</dbReference>
<dbReference type="InterPro" id="IPR000977">
    <property type="entry name" value="DNA_ligase_ATP-dep"/>
</dbReference>
<keyword evidence="16" id="KW-0234">DNA repair</keyword>
<keyword evidence="11" id="KW-0067">ATP-binding</keyword>
<dbReference type="InterPro" id="IPR050191">
    <property type="entry name" value="ATP-dep_DNA_ligase"/>
</dbReference>
<comment type="subcellular location">
    <subcellularLocation>
        <location evidence="2">Nucleus</location>
    </subcellularLocation>
</comment>
<dbReference type="Gene3D" id="3.40.50.970">
    <property type="match status" value="1"/>
</dbReference>
<evidence type="ECO:0000256" key="17">
    <source>
        <dbReference type="ARBA" id="ARBA00023242"/>
    </source>
</evidence>
<dbReference type="GeneID" id="68357888"/>
<feature type="domain" description="ATP-dependent DNA ligase family profile" evidence="25">
    <location>
        <begin position="934"/>
        <end position="1071"/>
    </location>
</feature>
<dbReference type="GO" id="GO:0003910">
    <property type="term" value="F:DNA ligase (ATP) activity"/>
    <property type="evidence" value="ECO:0007669"/>
    <property type="project" value="UniProtKB-EC"/>
</dbReference>
<keyword evidence="6" id="KW-0436">Ligase</keyword>
<evidence type="ECO:0000256" key="13">
    <source>
        <dbReference type="ARBA" id="ARBA00023002"/>
    </source>
</evidence>
<dbReference type="CDD" id="cd07900">
    <property type="entry name" value="Adenylation_DNA_ligase_I_Euk"/>
    <property type="match status" value="1"/>
</dbReference>
<dbReference type="GO" id="GO:0005634">
    <property type="term" value="C:nucleus"/>
    <property type="evidence" value="ECO:0007669"/>
    <property type="project" value="UniProtKB-SubCell"/>
</dbReference>
<dbReference type="CDD" id="cd02000">
    <property type="entry name" value="TPP_E1_PDC_ADC_BCADC"/>
    <property type="match status" value="1"/>
</dbReference>
<keyword evidence="12" id="KW-0315">Glutamine amidotransferase</keyword>
<dbReference type="Pfam" id="PF04675">
    <property type="entry name" value="DNA_ligase_A_N"/>
    <property type="match status" value="1"/>
</dbReference>
<dbReference type="PROSITE" id="PS50160">
    <property type="entry name" value="DNA_LIGASE_A3"/>
    <property type="match status" value="1"/>
</dbReference>
<reference evidence="26" key="1">
    <citation type="submission" date="2021-09" db="EMBL/GenBank/DDBJ databases">
        <title>A high-quality genome of the endoparasitic fungus Hirsutella rhossiliensis with a comparison of Hirsutella genomes reveals transposable elements contributing to genome size variation.</title>
        <authorList>
            <person name="Lin R."/>
            <person name="Jiao Y."/>
            <person name="Sun X."/>
            <person name="Ling J."/>
            <person name="Xie B."/>
            <person name="Cheng X."/>
        </authorList>
    </citation>
    <scope>NUCLEOTIDE SEQUENCE</scope>
    <source>
        <strain evidence="26">HR02</strain>
    </source>
</reference>
<keyword evidence="7" id="KW-0132">Cell division</keyword>
<keyword evidence="17" id="KW-0539">Nucleus</keyword>
<dbReference type="GO" id="GO:0005524">
    <property type="term" value="F:ATP binding"/>
    <property type="evidence" value="ECO:0007669"/>
    <property type="project" value="UniProtKB-KW"/>
</dbReference>
<sequence>MGEGGTWRHEGFKGSSKLEASQALRRGADKEGQIIAPSNTELNAQHREISEPVSIEKSNRNSSPSAFPDSIDPRRPQPPAMFSRALRVPRAVPLCARARVPLTARSVTTDAASSSLSHSVPKAEDEPFQQDLRKMYYDMVCIRQMEMAADRLYKEKKIRGFCHLSTGQEAVAVGIEHAITKQDDLITAYRCHGFALMRGGTGGSMHMFSKGFYGGNGIVGAQVPVGAGLAFAHKYNDSKTATIILYGDGASNQGQVFEAFNMAKLWNLPALFGCENNKYGMGTSAARSSALTDYYKRGQYIPGLKVNGMDVLAVKAAVKYGKEWTASGKGPLVLEYVTYRYGGHSMSDPGTTYRTREEIQRMRSTNDPIAGLKQKILDWEVTSEDELKKIDKEARNHVNEEVAAAEAMAVPEPKPSILFEDIYVRGTEPQFIRGRTPDENFYFSQAKARHVQVASQFRATLGYVKPRQATLGSLEPKGRAQQQTKLTFATKTRQNEAANGHGEAGVSTKGNSDSEKDGKKRARLADQDTTKNEVDEEDDGPVVKRARRSRNRVKPEEEEDGVGEEGVNMEEQPPAVKGEFSQSKTEKEESTAESASEAEEDAEADEERPRFLLPRHEKGPDSAQNQSEHPFPTGIGAPVPYAALCQTFSLIEMTTKRLVIMEHCALFLRQVMRLTPDDLLPTVLLMVNKLAPDYAGIELGIGESLIMKAIGETTGRSLPVIKADQKDIGDLGLVAVKSRSTQPTMFKPKPLTVRGVHQGLMGIATVTGSGAQSRKVDGIKKLLSAADSCATGKVDITKDKGGPSEAKFIIRFLEGKLRLGLAERTVLVSLAQAIVCHEADQKDKVPTTTELENGESILKTVYREAASGVASIFSRNSEDLSKKYPDILAKLHSWVKQDTMSFVLDCETVAWDVDEKKVLPFQQLMTRKRKDVKVEDVKVKVCVFAFDLLYLNGQPVVEKPLRERRELLREAFTPVEGEFGFATFMNGQELDEIQDFLDESVKASCEGLMVKMLDGTESGYEPSKRSRNWLKVKKDYLSGIGDSLDLVVLGAYHGRGKRTSVYGAFLLACYNPATETYETVCNIGTGFSEQVLEELHAQLSAITIDRAKPFYSHSGGGQHQPDVWLEPRYVWEVKTADLTLSPRLRFPRFVKVRDDKKPDEATSSRQVADMYRKQESVTKSKGPAVDDDFEQLFSSSRPASPRAPRQCEKRGLSHLPNLPPTRPSGKRQFFAGLADWSANCSLRNRQDEVRAGLWRCGERRGQGIIASSAGLLLKTIGLKVTAIKIDPYINVDAGTMNPKEHGECFVLKDGGESDLDLGNYERYLGLDLTRDNNITTGKIYKHVIERERRGATWAAPSGRSHVTSAIIDHIERVSKIPVDGSDSEPDVRVGRHRWRYREHAFRRGPPQLQHKAGKGNFINILVSYIPIVNGEQKTKPTQYAVKSVRSAGLIPDLIACRCERPLEKVTMGKIAQSCQVEVEQVVAVRDMPTIYQVPILLEQQGLLELLRHALVLDKVSLTPALVTKGAEVWKKWNTIIPQEHSEKIDIALRPVGFYKAWHQVSTAAGILVPGGFGQRGTEGMIKAAQYARERKRPFLGICLGMQIAVIEYARHVCGKAKATSEEFDAQAEHRVIIFMPEGSKDTMGGTMRLGSRATHFQPGSDHSKLRALYGEATVIEERHRHRYEVNPDYVDELEAAGMTFVGKDDSGNRMEVFELRPPVDALKEKTLVVNGALDGTKF</sequence>
<dbReference type="SUPFAM" id="SSF56091">
    <property type="entry name" value="DNA ligase/mRNA capping enzyme, catalytic domain"/>
    <property type="match status" value="1"/>
</dbReference>
<dbReference type="Proteomes" id="UP000824596">
    <property type="component" value="Unassembled WGS sequence"/>
</dbReference>
<evidence type="ECO:0000256" key="19">
    <source>
        <dbReference type="ARBA" id="ARBA00034003"/>
    </source>
</evidence>
<dbReference type="CDD" id="cd01746">
    <property type="entry name" value="GATase1_CTP_Synthase"/>
    <property type="match status" value="1"/>
</dbReference>
<name>A0A9P8SG00_9HYPO</name>